<evidence type="ECO:0000256" key="3">
    <source>
        <dbReference type="ARBA" id="ARBA00020902"/>
    </source>
</evidence>
<protein>
    <recommendedName>
        <fullName evidence="3 10">Lipid-A-disaccharide synthase</fullName>
        <ecNumber evidence="2 10">2.4.1.182</ecNumber>
    </recommendedName>
</protein>
<sequence length="386" mass="43124">MAQINSILNTQYSKHIIVVCGEPSGDLNASLLAEGLKKLNPEIKISAIGGELLRKAGAEIFFDIAGISVMGIFDVIRRLPKFFALKKLILKKIAEEKIDAIILLDFSGFNLRLAKAINKKIPVIYYISPQVWASRPGRIATIKKYISRIIVIFKFEKEFYKKYGVDAEFVGHPLLDIVKPIQEKNEFLKRCGLYENKATIALLPGSRKSEVKNILPIMAKSAELINQKMPNLQFVIARSHNVELNIYKEIIDNFKIDAAIIEGRTYDCLNIADFALVCSGTATLETAIMQKPFVIVYRMNLLNYLLYRPQVKLPYIGMVNIVAGKKIIPEFIQFNTNPEKIAETVLGILSDETKLSQIKKGLSETSFLLGPSNAAASAAGIILNQF</sequence>
<dbReference type="InterPro" id="IPR003835">
    <property type="entry name" value="Glyco_trans_19"/>
</dbReference>
<dbReference type="GO" id="GO:0009245">
    <property type="term" value="P:lipid A biosynthetic process"/>
    <property type="evidence" value="ECO:0007669"/>
    <property type="project" value="UniProtKB-UniRule"/>
</dbReference>
<name>A0A2H0LWT2_9BACT</name>
<evidence type="ECO:0000256" key="7">
    <source>
        <dbReference type="ARBA" id="ARBA00022679"/>
    </source>
</evidence>
<dbReference type="SUPFAM" id="SSF53756">
    <property type="entry name" value="UDP-Glycosyltransferase/glycogen phosphorylase"/>
    <property type="match status" value="1"/>
</dbReference>
<dbReference type="GO" id="GO:0016020">
    <property type="term" value="C:membrane"/>
    <property type="evidence" value="ECO:0007669"/>
    <property type="project" value="GOC"/>
</dbReference>
<dbReference type="NCBIfam" id="TIGR00215">
    <property type="entry name" value="lpxB"/>
    <property type="match status" value="1"/>
</dbReference>
<accession>A0A2H0LWT2</accession>
<dbReference type="PANTHER" id="PTHR30372:SF4">
    <property type="entry name" value="LIPID-A-DISACCHARIDE SYNTHASE, MITOCHONDRIAL-RELATED"/>
    <property type="match status" value="1"/>
</dbReference>
<dbReference type="GO" id="GO:0005543">
    <property type="term" value="F:phospholipid binding"/>
    <property type="evidence" value="ECO:0007669"/>
    <property type="project" value="TreeGrafter"/>
</dbReference>
<keyword evidence="6" id="KW-0328">Glycosyltransferase</keyword>
<evidence type="ECO:0000256" key="8">
    <source>
        <dbReference type="ARBA" id="ARBA00023098"/>
    </source>
</evidence>
<dbReference type="EMBL" id="PCWA01000084">
    <property type="protein sequence ID" value="PIQ88827.1"/>
    <property type="molecule type" value="Genomic_DNA"/>
</dbReference>
<keyword evidence="8" id="KW-0443">Lipid metabolism</keyword>
<reference evidence="11 12" key="1">
    <citation type="submission" date="2017-09" db="EMBL/GenBank/DDBJ databases">
        <title>Depth-based differentiation of microbial function through sediment-hosted aquifers and enrichment of novel symbionts in the deep terrestrial subsurface.</title>
        <authorList>
            <person name="Probst A.J."/>
            <person name="Ladd B."/>
            <person name="Jarett J.K."/>
            <person name="Geller-Mcgrath D.E."/>
            <person name="Sieber C.M."/>
            <person name="Emerson J.B."/>
            <person name="Anantharaman K."/>
            <person name="Thomas B.C."/>
            <person name="Malmstrom R."/>
            <person name="Stieglmeier M."/>
            <person name="Klingl A."/>
            <person name="Woyke T."/>
            <person name="Ryan C.M."/>
            <person name="Banfield J.F."/>
        </authorList>
    </citation>
    <scope>NUCLEOTIDE SEQUENCE [LARGE SCALE GENOMIC DNA]</scope>
    <source>
        <strain evidence="11">CG11_big_fil_rev_8_21_14_0_20_42_13</strain>
    </source>
</reference>
<keyword evidence="7" id="KW-0808">Transferase</keyword>
<evidence type="ECO:0000256" key="4">
    <source>
        <dbReference type="ARBA" id="ARBA00022516"/>
    </source>
</evidence>
<dbReference type="Proteomes" id="UP000229641">
    <property type="component" value="Unassembled WGS sequence"/>
</dbReference>
<evidence type="ECO:0000256" key="2">
    <source>
        <dbReference type="ARBA" id="ARBA00012687"/>
    </source>
</evidence>
<keyword evidence="4" id="KW-0444">Lipid biosynthesis</keyword>
<evidence type="ECO:0000256" key="10">
    <source>
        <dbReference type="NCBIfam" id="TIGR00215"/>
    </source>
</evidence>
<evidence type="ECO:0000256" key="9">
    <source>
        <dbReference type="ARBA" id="ARBA00048975"/>
    </source>
</evidence>
<proteinExistence type="predicted"/>
<evidence type="ECO:0000313" key="11">
    <source>
        <dbReference type="EMBL" id="PIQ88827.1"/>
    </source>
</evidence>
<dbReference type="Pfam" id="PF02684">
    <property type="entry name" value="LpxB"/>
    <property type="match status" value="1"/>
</dbReference>
<comment type="caution">
    <text evidence="11">The sequence shown here is derived from an EMBL/GenBank/DDBJ whole genome shotgun (WGS) entry which is preliminary data.</text>
</comment>
<comment type="catalytic activity">
    <reaction evidence="9">
        <text>a lipid X + a UDP-2-N,3-O-bis[(3R)-3-hydroxyacyl]-alpha-D-glucosamine = a lipid A disaccharide + UDP + H(+)</text>
        <dbReference type="Rhea" id="RHEA:67828"/>
        <dbReference type="ChEBI" id="CHEBI:15378"/>
        <dbReference type="ChEBI" id="CHEBI:58223"/>
        <dbReference type="ChEBI" id="CHEBI:137748"/>
        <dbReference type="ChEBI" id="CHEBI:176338"/>
        <dbReference type="ChEBI" id="CHEBI:176343"/>
        <dbReference type="EC" id="2.4.1.182"/>
    </reaction>
</comment>
<dbReference type="PANTHER" id="PTHR30372">
    <property type="entry name" value="LIPID-A-DISACCHARIDE SYNTHASE"/>
    <property type="match status" value="1"/>
</dbReference>
<keyword evidence="5" id="KW-0441">Lipid A biosynthesis</keyword>
<evidence type="ECO:0000256" key="5">
    <source>
        <dbReference type="ARBA" id="ARBA00022556"/>
    </source>
</evidence>
<gene>
    <name evidence="11" type="ORF">COV72_06010</name>
</gene>
<comment type="function">
    <text evidence="1">Condensation of UDP-2,3-diacylglucosamine and 2,3-diacylglucosamine-1-phosphate to form lipid A disaccharide, a precursor of lipid A, a phosphorylated glycolipid that anchors the lipopolysaccharide to the outer membrane of the cell.</text>
</comment>
<evidence type="ECO:0000256" key="1">
    <source>
        <dbReference type="ARBA" id="ARBA00002056"/>
    </source>
</evidence>
<evidence type="ECO:0000256" key="6">
    <source>
        <dbReference type="ARBA" id="ARBA00022676"/>
    </source>
</evidence>
<organism evidence="11 12">
    <name type="scientific">Candidatus Ghiorseimicrobium undicola</name>
    <dbReference type="NCBI Taxonomy" id="1974746"/>
    <lineage>
        <taxon>Bacteria</taxon>
        <taxon>Pseudomonadati</taxon>
        <taxon>Candidatus Omnitrophota</taxon>
        <taxon>Candidatus Ghiorseimicrobium</taxon>
    </lineage>
</organism>
<dbReference type="GO" id="GO:0008915">
    <property type="term" value="F:lipid-A-disaccharide synthase activity"/>
    <property type="evidence" value="ECO:0007669"/>
    <property type="project" value="UniProtKB-UniRule"/>
</dbReference>
<dbReference type="AlphaFoldDB" id="A0A2H0LWT2"/>
<dbReference type="EC" id="2.4.1.182" evidence="2 10"/>
<evidence type="ECO:0000313" key="12">
    <source>
        <dbReference type="Proteomes" id="UP000229641"/>
    </source>
</evidence>